<dbReference type="EMBL" id="PGCL01000001">
    <property type="protein sequence ID" value="TAJ45795.1"/>
    <property type="molecule type" value="Genomic_DNA"/>
</dbReference>
<gene>
    <name evidence="2" type="ORF">CUJ86_03550</name>
</gene>
<comment type="caution">
    <text evidence="2">The sequence shown here is derived from an EMBL/GenBank/DDBJ whole genome shotgun (WGS) entry which is preliminary data.</text>
</comment>
<sequence>MVSQAFNSEKKEFQMPKDLSIIAVGGCGKKLVYHLCEHEWFLRDYLSENRTLRICVLDTDSNQRKNDIERADHVNKTTEEMMRQMGGMGGNINMEYYYLPDLANVGRISGLTGKSVIEQVKSWKGEPHADVWWMNDPERGFEFSDLKSIDSNIIDDFGGGVHRRRAISKAVFYKAISQSGDTNFPSFPGQGDIALVVGLGGGTGSGMFIDLARYIKGLSGPTRKIWLFGVMPAIVEGEKEQLNAGIALSEIEYLNLKGEKLFHYCILSSLGPTGYRDGADRKKEVLDYDHAFPYLLMNAFYLPTADIYDIIDARKDYSGFIFADSHVIEYPVEELRNLKAEFENVVREITELGKNRKQINEKVLEILNQIEHKYPDQLIDEVEIVTTGEDLTFVKGEIEKLEKVWSNDIPKLLNYQTSVEIDYYLNNNLPEDIRNLDEIKTYDKLIEFVARLKKSMDTGSKPLENEDDKILYSSITEYLAQIEQLALLQKRILRIKEHELRVVLKKILWGEEDLTHVMSQVTSKFESLKNDALTNESKKSSAIEKRERLQQKEAGIRERIKSACNDAGRQIDEYEGQCDKIRSTRSREEELANEFEKMHLNLQEQVTDLLSKKQAGINKKAWCVKADYVKIQALIDSFSQEIGQPGKLDYLKEFAEALVLYYYYEYRKESAENIGLFDKILGKKPDMAMIEANMTSKLNKMKAIADQENDKLRLREPLDFEILDRFVSDEMTDDLESERKRIIETILSDLNLGSGDYSALRDAFECEGTQEIIDFLKGRLLDLINEKERFGEEINQTSREIDAAESTINALQNTLATFSLIENIIEDTLKERRLYNLHDSGLETSFETIDKKRQTGDTTIRDKYHTRYGGINPAVLSLIADDSTMGVLDSKDEGREELDRVLGLVKGTYRNLVNEGLLGVKNFNISYGASHTDSWNFERAALVLSSPSQYMTDNISNINEDICRTISGDLSLQQMHYAKVAAHNYSKPWEIGLTFFAAASFFDNISPLMTGGGYWTKYADNRNNILHHVLFLQNGQYVVRKDLLRLTDAAEIADMERNEDDQSKGGAKSRILELYEEKDIREAVR</sequence>
<dbReference type="Pfam" id="PF13809">
    <property type="entry name" value="Tubulin_2"/>
    <property type="match status" value="1"/>
</dbReference>
<dbReference type="RefSeq" id="WP_130646160.1">
    <property type="nucleotide sequence ID" value="NZ_PGCL01000001.1"/>
</dbReference>
<name>A0A483CRP1_9EURY</name>
<dbReference type="AlphaFoldDB" id="A0A483CRP1"/>
<evidence type="ECO:0000313" key="3">
    <source>
        <dbReference type="Proteomes" id="UP000292580"/>
    </source>
</evidence>
<evidence type="ECO:0000313" key="2">
    <source>
        <dbReference type="EMBL" id="TAJ45795.1"/>
    </source>
</evidence>
<dbReference type="InterPro" id="IPR025904">
    <property type="entry name" value="Tubulin-like"/>
</dbReference>
<evidence type="ECO:0008006" key="4">
    <source>
        <dbReference type="Google" id="ProtNLM"/>
    </source>
</evidence>
<accession>A0A483CRP1</accession>
<proteinExistence type="predicted"/>
<feature type="coiled-coil region" evidence="1">
    <location>
        <begin position="557"/>
        <end position="605"/>
    </location>
</feature>
<dbReference type="InterPro" id="IPR036525">
    <property type="entry name" value="Tubulin/FtsZ_GTPase_sf"/>
</dbReference>
<dbReference type="OrthoDB" id="134470at2157"/>
<evidence type="ECO:0000256" key="1">
    <source>
        <dbReference type="SAM" id="Coils"/>
    </source>
</evidence>
<dbReference type="Gene3D" id="3.40.50.1440">
    <property type="entry name" value="Tubulin/FtsZ, GTPase domain"/>
    <property type="match status" value="1"/>
</dbReference>
<keyword evidence="1" id="KW-0175">Coiled coil</keyword>
<reference evidence="2 3" key="1">
    <citation type="submission" date="2017-11" db="EMBL/GenBank/DDBJ databases">
        <title>Isolation and Characterization of Methanofollis Species from Methane Seep Offshore SW Taiwan.</title>
        <authorList>
            <person name="Teng N.-H."/>
            <person name="Lai M.-C."/>
            <person name="Chen S.-C."/>
        </authorList>
    </citation>
    <scope>NUCLEOTIDE SEQUENCE [LARGE SCALE GENOMIC DNA]</scope>
    <source>
        <strain evidence="2 3">FWC-SCC2</strain>
    </source>
</reference>
<dbReference type="SUPFAM" id="SSF52490">
    <property type="entry name" value="Tubulin nucleotide-binding domain-like"/>
    <property type="match status" value="1"/>
</dbReference>
<feature type="coiled-coil region" evidence="1">
    <location>
        <begin position="780"/>
        <end position="814"/>
    </location>
</feature>
<dbReference type="Proteomes" id="UP000292580">
    <property type="component" value="Unassembled WGS sequence"/>
</dbReference>
<organism evidence="2 3">
    <name type="scientific">Methanofollis fontis</name>
    <dbReference type="NCBI Taxonomy" id="2052832"/>
    <lineage>
        <taxon>Archaea</taxon>
        <taxon>Methanobacteriati</taxon>
        <taxon>Methanobacteriota</taxon>
        <taxon>Stenosarchaea group</taxon>
        <taxon>Methanomicrobia</taxon>
        <taxon>Methanomicrobiales</taxon>
        <taxon>Methanomicrobiaceae</taxon>
        <taxon>Methanofollis</taxon>
    </lineage>
</organism>
<protein>
    <recommendedName>
        <fullName evidence="4">Tubulin like</fullName>
    </recommendedName>
</protein>
<keyword evidence="3" id="KW-1185">Reference proteome</keyword>